<protein>
    <submittedName>
        <fullName evidence="2">Uncharacterized protein</fullName>
    </submittedName>
</protein>
<sequence length="317" mass="37428">MELILSLDTNWAKKGFWLKLIGILKEEKSRHLLNVLSRYNRLFIDDIQKRGEYRAAIEEFGNIGHPVSEYWLDTISFEFQFVGQESAYQLIQKILTSMVQSSKIPAELGTLVRQGNSFEDTFEFYKELFLNVDLNLVPEQQRMITQIPRKIVHFQNPSNQQLCFRNPLIRYILKNSKAKTLRNFFQTCKYFYAFQSTPICYRFSLQTNSTFSMKQESLFLSENEINNFAMSNFYVSNYFTCISENPRIFSQIIPKIYKSDAEYYNIQNQVIYLEELEKLIPFQSAKTLSLLNCSIIDRNDAIINHPTILNMFLKQNK</sequence>
<keyword evidence="1" id="KW-1185">Reference proteome</keyword>
<accession>A0A914PXL1</accession>
<dbReference type="Proteomes" id="UP000887578">
    <property type="component" value="Unplaced"/>
</dbReference>
<dbReference type="WBParaSite" id="PDA_v2.g23571.t1">
    <property type="protein sequence ID" value="PDA_v2.g23571.t1"/>
    <property type="gene ID" value="PDA_v2.g23571"/>
</dbReference>
<reference evidence="2" key="1">
    <citation type="submission" date="2022-11" db="UniProtKB">
        <authorList>
            <consortium name="WormBaseParasite"/>
        </authorList>
    </citation>
    <scope>IDENTIFICATION</scope>
</reference>
<proteinExistence type="predicted"/>
<name>A0A914PXL1_9BILA</name>
<evidence type="ECO:0000313" key="2">
    <source>
        <dbReference type="WBParaSite" id="PDA_v2.g23571.t1"/>
    </source>
</evidence>
<dbReference type="AlphaFoldDB" id="A0A914PXL1"/>
<organism evidence="1 2">
    <name type="scientific">Panagrolaimus davidi</name>
    <dbReference type="NCBI Taxonomy" id="227884"/>
    <lineage>
        <taxon>Eukaryota</taxon>
        <taxon>Metazoa</taxon>
        <taxon>Ecdysozoa</taxon>
        <taxon>Nematoda</taxon>
        <taxon>Chromadorea</taxon>
        <taxon>Rhabditida</taxon>
        <taxon>Tylenchina</taxon>
        <taxon>Panagrolaimomorpha</taxon>
        <taxon>Panagrolaimoidea</taxon>
        <taxon>Panagrolaimidae</taxon>
        <taxon>Panagrolaimus</taxon>
    </lineage>
</organism>
<evidence type="ECO:0000313" key="1">
    <source>
        <dbReference type="Proteomes" id="UP000887578"/>
    </source>
</evidence>